<evidence type="ECO:0000313" key="2">
    <source>
        <dbReference type="Proteomes" id="UP001163603"/>
    </source>
</evidence>
<dbReference type="EMBL" id="CM047742">
    <property type="protein sequence ID" value="KAJ0035521.1"/>
    <property type="molecule type" value="Genomic_DNA"/>
</dbReference>
<evidence type="ECO:0000313" key="1">
    <source>
        <dbReference type="EMBL" id="KAJ0035521.1"/>
    </source>
</evidence>
<reference evidence="2" key="1">
    <citation type="journal article" date="2023" name="G3 (Bethesda)">
        <title>Genome assembly and association tests identify interacting loci associated with vigor, precocity, and sex in interspecific pistachio rootstocks.</title>
        <authorList>
            <person name="Palmer W."/>
            <person name="Jacygrad E."/>
            <person name="Sagayaradj S."/>
            <person name="Cavanaugh K."/>
            <person name="Han R."/>
            <person name="Bertier L."/>
            <person name="Beede B."/>
            <person name="Kafkas S."/>
            <person name="Golino D."/>
            <person name="Preece J."/>
            <person name="Michelmore R."/>
        </authorList>
    </citation>
    <scope>NUCLEOTIDE SEQUENCE [LARGE SCALE GENOMIC DNA]</scope>
</reference>
<accession>A0ACC0YEH1</accession>
<proteinExistence type="predicted"/>
<name>A0ACC0YEH1_9ROSI</name>
<comment type="caution">
    <text evidence="1">The sequence shown here is derived from an EMBL/GenBank/DDBJ whole genome shotgun (WGS) entry which is preliminary data.</text>
</comment>
<dbReference type="Proteomes" id="UP001163603">
    <property type="component" value="Chromosome 7"/>
</dbReference>
<sequence>MYIPLAHICRHLSQEARGCGHLVLWLDCDREGENICFEVMQSTGIQLNDARRKVYRARFSSVTEKDIFKAMDNLVEPNRNEALAVDARQEIDLKVGVSFTRFQTRYFQGKYGNLDSGVISLVLSSLLYVLFSTVPLFCSVYGVLSDLDAPPCRLRLQVVRYGPCQTPTLGFCVQRYLQITSFKPEKFWALHPYIIQNGYEIKLEWERHKLFDLDVAMMFQKSVTQDGILEVIDTSEKQESKVRPYGLNTVNLLKVASSALGFGPQMAMQLAERLYTQGFIRFSPYLFPF</sequence>
<gene>
    <name evidence="1" type="ORF">Pint_25586</name>
</gene>
<organism evidence="1 2">
    <name type="scientific">Pistacia integerrima</name>
    <dbReference type="NCBI Taxonomy" id="434235"/>
    <lineage>
        <taxon>Eukaryota</taxon>
        <taxon>Viridiplantae</taxon>
        <taxon>Streptophyta</taxon>
        <taxon>Embryophyta</taxon>
        <taxon>Tracheophyta</taxon>
        <taxon>Spermatophyta</taxon>
        <taxon>Magnoliopsida</taxon>
        <taxon>eudicotyledons</taxon>
        <taxon>Gunneridae</taxon>
        <taxon>Pentapetalae</taxon>
        <taxon>rosids</taxon>
        <taxon>malvids</taxon>
        <taxon>Sapindales</taxon>
        <taxon>Anacardiaceae</taxon>
        <taxon>Pistacia</taxon>
    </lineage>
</organism>
<keyword evidence="2" id="KW-1185">Reference proteome</keyword>
<protein>
    <submittedName>
        <fullName evidence="1">Uncharacterized protein</fullName>
    </submittedName>
</protein>